<gene>
    <name evidence="3" type="ORF">M431DRAFT_500519</name>
</gene>
<keyword evidence="4" id="KW-1185">Reference proteome</keyword>
<dbReference type="InterPro" id="IPR029033">
    <property type="entry name" value="His_PPase_superfam"/>
</dbReference>
<proteinExistence type="predicted"/>
<sequence>MATIHIVRHGQALHNVDRGYPHRDPPLTEVGSQQASSVCLPAEPDLIILSPMTRTIQTALIIFDQYLSSSSTNVELQVWPDLRETHDEAICNKGLSRAEIASKFAQFDFSTCHEEWDYSPHSFDGAVVRAETVRGRLKELSRSHKNIFLVTHRGFIAFLAKGERFDVCECRSYRFAAENEVNDQRQGVNCDTGEKQDFGPSLLLPIILPSHDDGSCGREKT</sequence>
<dbReference type="Proteomes" id="UP000241690">
    <property type="component" value="Unassembled WGS sequence"/>
</dbReference>
<dbReference type="InterPro" id="IPR013078">
    <property type="entry name" value="His_Pase_superF_clade-1"/>
</dbReference>
<dbReference type="CDD" id="cd07067">
    <property type="entry name" value="HP_PGM_like"/>
    <property type="match status" value="1"/>
</dbReference>
<evidence type="ECO:0000256" key="1">
    <source>
        <dbReference type="ARBA" id="ARBA00023152"/>
    </source>
</evidence>
<dbReference type="SUPFAM" id="SSF53254">
    <property type="entry name" value="Phosphoglycerate mutase-like"/>
    <property type="match status" value="1"/>
</dbReference>
<dbReference type="AlphaFoldDB" id="A0A2T3ZWM0"/>
<dbReference type="PANTHER" id="PTHR48100:SF1">
    <property type="entry name" value="HISTIDINE PHOSPHATASE FAMILY PROTEIN-RELATED"/>
    <property type="match status" value="1"/>
</dbReference>
<dbReference type="PANTHER" id="PTHR48100">
    <property type="entry name" value="BROAD-SPECIFICITY PHOSPHATASE YOR283W-RELATED"/>
    <property type="match status" value="1"/>
</dbReference>
<evidence type="ECO:0000256" key="2">
    <source>
        <dbReference type="ARBA" id="ARBA00023235"/>
    </source>
</evidence>
<evidence type="ECO:0008006" key="5">
    <source>
        <dbReference type="Google" id="ProtNLM"/>
    </source>
</evidence>
<keyword evidence="2" id="KW-0413">Isomerase</keyword>
<reference evidence="3 4" key="1">
    <citation type="submission" date="2016-07" db="EMBL/GenBank/DDBJ databases">
        <title>Multiple horizontal gene transfer events from other fungi enriched the ability of initially mycotrophic Trichoderma (Ascomycota) to feed on dead plant biomass.</title>
        <authorList>
            <consortium name="DOE Joint Genome Institute"/>
            <person name="Aerts A."/>
            <person name="Atanasova L."/>
            <person name="Chenthamara K."/>
            <person name="Zhang J."/>
            <person name="Grujic M."/>
            <person name="Henrissat B."/>
            <person name="Kuo A."/>
            <person name="Salamov A."/>
            <person name="Lipzen A."/>
            <person name="Labutti K."/>
            <person name="Barry K."/>
            <person name="Miao Y."/>
            <person name="Rahimi M.J."/>
            <person name="Shen Q."/>
            <person name="Grigoriev I.V."/>
            <person name="Kubicek C.P."/>
            <person name="Druzhinina I.S."/>
        </authorList>
    </citation>
    <scope>NUCLEOTIDE SEQUENCE [LARGE SCALE GENOMIC DNA]</scope>
    <source>
        <strain evidence="3 4">CBS 226.95</strain>
    </source>
</reference>
<dbReference type="Pfam" id="PF00300">
    <property type="entry name" value="His_Phos_1"/>
    <property type="match status" value="1"/>
</dbReference>
<dbReference type="GeneID" id="36626495"/>
<evidence type="ECO:0000313" key="3">
    <source>
        <dbReference type="EMBL" id="PTB49133.1"/>
    </source>
</evidence>
<organism evidence="3 4">
    <name type="scientific">Trichoderma harzianum CBS 226.95</name>
    <dbReference type="NCBI Taxonomy" id="983964"/>
    <lineage>
        <taxon>Eukaryota</taxon>
        <taxon>Fungi</taxon>
        <taxon>Dikarya</taxon>
        <taxon>Ascomycota</taxon>
        <taxon>Pezizomycotina</taxon>
        <taxon>Sordariomycetes</taxon>
        <taxon>Hypocreomycetidae</taxon>
        <taxon>Hypocreales</taxon>
        <taxon>Hypocreaceae</taxon>
        <taxon>Trichoderma</taxon>
    </lineage>
</organism>
<dbReference type="PROSITE" id="PS00175">
    <property type="entry name" value="PG_MUTASE"/>
    <property type="match status" value="1"/>
</dbReference>
<accession>A0A2T3ZWM0</accession>
<dbReference type="InterPro" id="IPR050275">
    <property type="entry name" value="PGM_Phosphatase"/>
</dbReference>
<protein>
    <recommendedName>
        <fullName evidence="5">Phosphoglycerate mutase-like protein</fullName>
    </recommendedName>
</protein>
<dbReference type="SMART" id="SM00855">
    <property type="entry name" value="PGAM"/>
    <property type="match status" value="1"/>
</dbReference>
<dbReference type="EMBL" id="KZ679694">
    <property type="protein sequence ID" value="PTB49133.1"/>
    <property type="molecule type" value="Genomic_DNA"/>
</dbReference>
<evidence type="ECO:0000313" key="4">
    <source>
        <dbReference type="Proteomes" id="UP000241690"/>
    </source>
</evidence>
<dbReference type="InterPro" id="IPR001345">
    <property type="entry name" value="PG/BPGM_mutase_AS"/>
</dbReference>
<dbReference type="Gene3D" id="3.40.50.1240">
    <property type="entry name" value="Phosphoglycerate mutase-like"/>
    <property type="match status" value="1"/>
</dbReference>
<dbReference type="GO" id="GO:0016791">
    <property type="term" value="F:phosphatase activity"/>
    <property type="evidence" value="ECO:0007669"/>
    <property type="project" value="TreeGrafter"/>
</dbReference>
<dbReference type="GO" id="GO:0005737">
    <property type="term" value="C:cytoplasm"/>
    <property type="evidence" value="ECO:0007669"/>
    <property type="project" value="TreeGrafter"/>
</dbReference>
<keyword evidence="1" id="KW-0324">Glycolysis</keyword>
<dbReference type="RefSeq" id="XP_024768810.1">
    <property type="nucleotide sequence ID" value="XM_024917926.1"/>
</dbReference>
<name>A0A2T3ZWM0_TRIHA</name>